<evidence type="ECO:0000313" key="2">
    <source>
        <dbReference type="Proteomes" id="UP000265520"/>
    </source>
</evidence>
<proteinExistence type="predicted"/>
<protein>
    <submittedName>
        <fullName evidence="1">Uncharacterized protein</fullName>
    </submittedName>
</protein>
<sequence>MWWSNGEDSVSRSLLLCQKVEGDGGAAAILGLGLAGALS</sequence>
<feature type="non-terminal residue" evidence="1">
    <location>
        <position position="39"/>
    </location>
</feature>
<evidence type="ECO:0000313" key="1">
    <source>
        <dbReference type="EMBL" id="MCI48221.1"/>
    </source>
</evidence>
<keyword evidence="2" id="KW-1185">Reference proteome</keyword>
<dbReference type="Proteomes" id="UP000265520">
    <property type="component" value="Unassembled WGS sequence"/>
</dbReference>
<reference evidence="1 2" key="1">
    <citation type="journal article" date="2018" name="Front. Plant Sci.">
        <title>Red Clover (Trifolium pratense) and Zigzag Clover (T. medium) - A Picture of Genomic Similarities and Differences.</title>
        <authorList>
            <person name="Dluhosova J."/>
            <person name="Istvanek J."/>
            <person name="Nedelnik J."/>
            <person name="Repkova J."/>
        </authorList>
    </citation>
    <scope>NUCLEOTIDE SEQUENCE [LARGE SCALE GENOMIC DNA]</scope>
    <source>
        <strain evidence="2">cv. 10/8</strain>
        <tissue evidence="1">Leaf</tissue>
    </source>
</reference>
<name>A0A392SH71_9FABA</name>
<dbReference type="AlphaFoldDB" id="A0A392SH71"/>
<organism evidence="1 2">
    <name type="scientific">Trifolium medium</name>
    <dbReference type="NCBI Taxonomy" id="97028"/>
    <lineage>
        <taxon>Eukaryota</taxon>
        <taxon>Viridiplantae</taxon>
        <taxon>Streptophyta</taxon>
        <taxon>Embryophyta</taxon>
        <taxon>Tracheophyta</taxon>
        <taxon>Spermatophyta</taxon>
        <taxon>Magnoliopsida</taxon>
        <taxon>eudicotyledons</taxon>
        <taxon>Gunneridae</taxon>
        <taxon>Pentapetalae</taxon>
        <taxon>rosids</taxon>
        <taxon>fabids</taxon>
        <taxon>Fabales</taxon>
        <taxon>Fabaceae</taxon>
        <taxon>Papilionoideae</taxon>
        <taxon>50 kb inversion clade</taxon>
        <taxon>NPAAA clade</taxon>
        <taxon>Hologalegina</taxon>
        <taxon>IRL clade</taxon>
        <taxon>Trifolieae</taxon>
        <taxon>Trifolium</taxon>
    </lineage>
</organism>
<dbReference type="EMBL" id="LXQA010383291">
    <property type="protein sequence ID" value="MCI48221.1"/>
    <property type="molecule type" value="Genomic_DNA"/>
</dbReference>
<accession>A0A392SH71</accession>
<comment type="caution">
    <text evidence="1">The sequence shown here is derived from an EMBL/GenBank/DDBJ whole genome shotgun (WGS) entry which is preliminary data.</text>
</comment>